<dbReference type="Proteomes" id="UP001163846">
    <property type="component" value="Unassembled WGS sequence"/>
</dbReference>
<feature type="transmembrane region" description="Helical" evidence="1">
    <location>
        <begin position="127"/>
        <end position="147"/>
    </location>
</feature>
<keyword evidence="1" id="KW-0812">Transmembrane</keyword>
<organism evidence="2 3">
    <name type="scientific">Lentinula raphanica</name>
    <dbReference type="NCBI Taxonomy" id="153919"/>
    <lineage>
        <taxon>Eukaryota</taxon>
        <taxon>Fungi</taxon>
        <taxon>Dikarya</taxon>
        <taxon>Basidiomycota</taxon>
        <taxon>Agaricomycotina</taxon>
        <taxon>Agaricomycetes</taxon>
        <taxon>Agaricomycetidae</taxon>
        <taxon>Agaricales</taxon>
        <taxon>Marasmiineae</taxon>
        <taxon>Omphalotaceae</taxon>
        <taxon>Lentinula</taxon>
    </lineage>
</organism>
<sequence>MSANDYYNNQNKQYYPPQGKQILLVLLQVKEDTILNNHSRLTMVEDLLRVTLNKVVTNLSLPHKLSMYNNHSKAQVAVDVVHVWQECACVVALKNFASAYCKPPLILHVWIGPSCHVDYPSISPCPFPYLTALYFSFILSFMVHTSIPHMEWNTL</sequence>
<keyword evidence="1" id="KW-1133">Transmembrane helix</keyword>
<evidence type="ECO:0000313" key="3">
    <source>
        <dbReference type="Proteomes" id="UP001163846"/>
    </source>
</evidence>
<name>A0AA38P0R8_9AGAR</name>
<gene>
    <name evidence="2" type="ORF">F5878DRAFT_712888</name>
</gene>
<accession>A0AA38P0R8</accession>
<evidence type="ECO:0000313" key="2">
    <source>
        <dbReference type="EMBL" id="KAJ3834070.1"/>
    </source>
</evidence>
<keyword evidence="1" id="KW-0472">Membrane</keyword>
<dbReference type="AlphaFoldDB" id="A0AA38P0R8"/>
<dbReference type="EMBL" id="MU806587">
    <property type="protein sequence ID" value="KAJ3834070.1"/>
    <property type="molecule type" value="Genomic_DNA"/>
</dbReference>
<reference evidence="2" key="1">
    <citation type="submission" date="2022-08" db="EMBL/GenBank/DDBJ databases">
        <authorList>
            <consortium name="DOE Joint Genome Institute"/>
            <person name="Min B."/>
            <person name="Riley R."/>
            <person name="Sierra-Patev S."/>
            <person name="Naranjo-Ortiz M."/>
            <person name="Looney B."/>
            <person name="Konkel Z."/>
            <person name="Slot J.C."/>
            <person name="Sakamoto Y."/>
            <person name="Steenwyk J.L."/>
            <person name="Rokas A."/>
            <person name="Carro J."/>
            <person name="Camarero S."/>
            <person name="Ferreira P."/>
            <person name="Molpeceres G."/>
            <person name="Ruiz-Duenas F.J."/>
            <person name="Serrano A."/>
            <person name="Henrissat B."/>
            <person name="Drula E."/>
            <person name="Hughes K.W."/>
            <person name="Mata J.L."/>
            <person name="Ishikawa N.K."/>
            <person name="Vargas-Isla R."/>
            <person name="Ushijima S."/>
            <person name="Smith C.A."/>
            <person name="Ahrendt S."/>
            <person name="Andreopoulos W."/>
            <person name="He G."/>
            <person name="Labutti K."/>
            <person name="Lipzen A."/>
            <person name="Ng V."/>
            <person name="Sandor L."/>
            <person name="Barry K."/>
            <person name="Martinez A.T."/>
            <person name="Xiao Y."/>
            <person name="Gibbons J.G."/>
            <person name="Terashima K."/>
            <person name="Hibbett D.S."/>
            <person name="Grigoriev I.V."/>
        </authorList>
    </citation>
    <scope>NUCLEOTIDE SEQUENCE</scope>
    <source>
        <strain evidence="2">TFB9207</strain>
    </source>
</reference>
<comment type="caution">
    <text evidence="2">The sequence shown here is derived from an EMBL/GenBank/DDBJ whole genome shotgun (WGS) entry which is preliminary data.</text>
</comment>
<proteinExistence type="predicted"/>
<keyword evidence="3" id="KW-1185">Reference proteome</keyword>
<evidence type="ECO:0000256" key="1">
    <source>
        <dbReference type="SAM" id="Phobius"/>
    </source>
</evidence>
<protein>
    <submittedName>
        <fullName evidence="2">Uncharacterized protein</fullName>
    </submittedName>
</protein>